<protein>
    <recommendedName>
        <fullName evidence="3">Antibiotic biosynthesis monooxygenase</fullName>
    </recommendedName>
</protein>
<dbReference type="InterPro" id="IPR011008">
    <property type="entry name" value="Dimeric_a/b-barrel"/>
</dbReference>
<evidence type="ECO:0000313" key="2">
    <source>
        <dbReference type="Proteomes" id="UP001229355"/>
    </source>
</evidence>
<accession>A0ABY8D582</accession>
<gene>
    <name evidence="1" type="ORF">PZN02_002263</name>
</gene>
<proteinExistence type="predicted"/>
<organism evidence="1 2">
    <name type="scientific">Sinorhizobium garamanticum</name>
    <dbReference type="NCBI Taxonomy" id="680247"/>
    <lineage>
        <taxon>Bacteria</taxon>
        <taxon>Pseudomonadati</taxon>
        <taxon>Pseudomonadota</taxon>
        <taxon>Alphaproteobacteria</taxon>
        <taxon>Hyphomicrobiales</taxon>
        <taxon>Rhizobiaceae</taxon>
        <taxon>Sinorhizobium/Ensifer group</taxon>
        <taxon>Sinorhizobium</taxon>
    </lineage>
</organism>
<dbReference type="EMBL" id="CP120373">
    <property type="protein sequence ID" value="WEX86011.1"/>
    <property type="molecule type" value="Genomic_DNA"/>
</dbReference>
<dbReference type="Gene3D" id="3.30.70.100">
    <property type="match status" value="1"/>
</dbReference>
<reference evidence="1 2" key="1">
    <citation type="submission" date="2023-03" db="EMBL/GenBank/DDBJ databases">
        <authorList>
            <person name="Kaur S."/>
            <person name="Espinosa-Saiz D."/>
            <person name="Velazquez E."/>
            <person name="Menendez E."/>
            <person name="diCenzo G.C."/>
        </authorList>
    </citation>
    <scope>NUCLEOTIDE SEQUENCE [LARGE SCALE GENOMIC DNA]</scope>
    <source>
        <strain evidence="1 2">LMG 24692</strain>
    </source>
</reference>
<evidence type="ECO:0000313" key="1">
    <source>
        <dbReference type="EMBL" id="WEX86011.1"/>
    </source>
</evidence>
<name>A0ABY8D582_9HYPH</name>
<evidence type="ECO:0008006" key="3">
    <source>
        <dbReference type="Google" id="ProtNLM"/>
    </source>
</evidence>
<dbReference type="SUPFAM" id="SSF54909">
    <property type="entry name" value="Dimeric alpha+beta barrel"/>
    <property type="match status" value="1"/>
</dbReference>
<dbReference type="Proteomes" id="UP001229355">
    <property type="component" value="Chromosome 1"/>
</dbReference>
<dbReference type="RefSeq" id="WP_280658092.1">
    <property type="nucleotide sequence ID" value="NZ_CP120373.1"/>
</dbReference>
<sequence length="99" mass="10761">MTSPNILELAVCTITDKDAALAARERAMQAVSRYPGFVSWRALTACETADMIADLVAWESLEAAQAAGKRVLTDPDFAPYMAAIGSVKLMQHFVTEQQI</sequence>
<keyword evidence="2" id="KW-1185">Reference proteome</keyword>